<dbReference type="OrthoDB" id="1882547at2759"/>
<evidence type="ECO:0000256" key="7">
    <source>
        <dbReference type="SAM" id="MobiDB-lite"/>
    </source>
</evidence>
<proteinExistence type="inferred from homology"/>
<dbReference type="PANTHER" id="PTHR31818:SF1">
    <property type="entry name" value="O-FUCOSYLTRANSFERASE 16"/>
    <property type="match status" value="1"/>
</dbReference>
<dbReference type="AlphaFoldDB" id="A0A443NIZ3"/>
<dbReference type="GO" id="GO:0016757">
    <property type="term" value="F:glycosyltransferase activity"/>
    <property type="evidence" value="ECO:0007669"/>
    <property type="project" value="UniProtKB-KW"/>
</dbReference>
<dbReference type="STRING" id="337451.A0A443NIZ3"/>
<evidence type="ECO:0000256" key="6">
    <source>
        <dbReference type="ARBA" id="ARBA00030350"/>
    </source>
</evidence>
<feature type="transmembrane region" description="Helical" evidence="8">
    <location>
        <begin position="21"/>
        <end position="45"/>
    </location>
</feature>
<dbReference type="InterPro" id="IPR019378">
    <property type="entry name" value="GDP-Fuc_O-FucTrfase"/>
</dbReference>
<feature type="region of interest" description="Disordered" evidence="7">
    <location>
        <begin position="509"/>
        <end position="547"/>
    </location>
</feature>
<keyword evidence="2 9" id="KW-0328">Glycosyltransferase</keyword>
<comment type="similarity">
    <text evidence="1">Belongs to the glycosyltransferase GT106 family.</text>
</comment>
<evidence type="ECO:0000313" key="9">
    <source>
        <dbReference type="EMBL" id="RWR78489.1"/>
    </source>
</evidence>
<accession>A0A443NIZ3</accession>
<organism evidence="9 10">
    <name type="scientific">Cinnamomum micranthum f. kanehirae</name>
    <dbReference type="NCBI Taxonomy" id="337451"/>
    <lineage>
        <taxon>Eukaryota</taxon>
        <taxon>Viridiplantae</taxon>
        <taxon>Streptophyta</taxon>
        <taxon>Embryophyta</taxon>
        <taxon>Tracheophyta</taxon>
        <taxon>Spermatophyta</taxon>
        <taxon>Magnoliopsida</taxon>
        <taxon>Magnoliidae</taxon>
        <taxon>Laurales</taxon>
        <taxon>Lauraceae</taxon>
        <taxon>Cinnamomum</taxon>
    </lineage>
</organism>
<keyword evidence="3 9" id="KW-0808">Transferase</keyword>
<evidence type="ECO:0000256" key="5">
    <source>
        <dbReference type="ARBA" id="ARBA00023277"/>
    </source>
</evidence>
<keyword evidence="8" id="KW-0812">Transmembrane</keyword>
<reference evidence="9 10" key="1">
    <citation type="journal article" date="2019" name="Nat. Plants">
        <title>Stout camphor tree genome fills gaps in understanding of flowering plant genome evolution.</title>
        <authorList>
            <person name="Chaw S.M."/>
            <person name="Liu Y.C."/>
            <person name="Wu Y.W."/>
            <person name="Wang H.Y."/>
            <person name="Lin C.I."/>
            <person name="Wu C.S."/>
            <person name="Ke H.M."/>
            <person name="Chang L.Y."/>
            <person name="Hsu C.Y."/>
            <person name="Yang H.T."/>
            <person name="Sudianto E."/>
            <person name="Hsu M.H."/>
            <person name="Wu K.P."/>
            <person name="Wang L.N."/>
            <person name="Leebens-Mack J.H."/>
            <person name="Tsai I.J."/>
        </authorList>
    </citation>
    <scope>NUCLEOTIDE SEQUENCE [LARGE SCALE GENOMIC DNA]</scope>
    <source>
        <strain evidence="10">cv. Chaw 1501</strain>
        <tissue evidence="9">Young leaves</tissue>
    </source>
</reference>
<feature type="compositionally biased region" description="Basic and acidic residues" evidence="7">
    <location>
        <begin position="510"/>
        <end position="523"/>
    </location>
</feature>
<keyword evidence="8" id="KW-1133">Transmembrane helix</keyword>
<dbReference type="EMBL" id="QPKB01000003">
    <property type="protein sequence ID" value="RWR78489.1"/>
    <property type="molecule type" value="Genomic_DNA"/>
</dbReference>
<dbReference type="GO" id="GO:0006004">
    <property type="term" value="P:fucose metabolic process"/>
    <property type="evidence" value="ECO:0007669"/>
    <property type="project" value="UniProtKB-KW"/>
</dbReference>
<keyword evidence="5" id="KW-0119">Carbohydrate metabolism</keyword>
<evidence type="ECO:0000256" key="4">
    <source>
        <dbReference type="ARBA" id="ARBA00023253"/>
    </source>
</evidence>
<dbReference type="Pfam" id="PF10250">
    <property type="entry name" value="O-FucT"/>
    <property type="match status" value="1"/>
</dbReference>
<protein>
    <recommendedName>
        <fullName evidence="6">O-fucosyltransferase family protein</fullName>
    </recommendedName>
</protein>
<evidence type="ECO:0000256" key="2">
    <source>
        <dbReference type="ARBA" id="ARBA00022676"/>
    </source>
</evidence>
<dbReference type="PANTHER" id="PTHR31818">
    <property type="entry name" value="O-FUCOSYLTRANSFERASE 16"/>
    <property type="match status" value="1"/>
</dbReference>
<dbReference type="Proteomes" id="UP000283530">
    <property type="component" value="Unassembled WGS sequence"/>
</dbReference>
<keyword evidence="4" id="KW-0294">Fucose metabolism</keyword>
<dbReference type="PIRSF" id="PIRSF009360">
    <property type="entry name" value="UCP009360"/>
    <property type="match status" value="1"/>
</dbReference>
<evidence type="ECO:0000313" key="10">
    <source>
        <dbReference type="Proteomes" id="UP000283530"/>
    </source>
</evidence>
<keyword evidence="10" id="KW-1185">Reference proteome</keyword>
<comment type="caution">
    <text evidence="9">The sequence shown here is derived from an EMBL/GenBank/DDBJ whole genome shotgun (WGS) entry which is preliminary data.</text>
</comment>
<keyword evidence="8" id="KW-0472">Membrane</keyword>
<name>A0A443NIZ3_9MAGN</name>
<evidence type="ECO:0000256" key="3">
    <source>
        <dbReference type="ARBA" id="ARBA00022679"/>
    </source>
</evidence>
<gene>
    <name evidence="9" type="ORF">CKAN_00702400</name>
</gene>
<dbReference type="InterPro" id="IPR024709">
    <property type="entry name" value="FucosylTrfase_pln"/>
</dbReference>
<sequence>MKRERKDPMASHFHKGRRHHHRCLIPATSTVSGLCAASLFILFLLSCLSPTPLLRPSLPSPRRLPSLLLKSGGDARRNAIGDDVFRVPSGGGSSRHNLWTTKSWKFYHGCSNSSNKFPAAESVTYPDRYLMIATSGGLNQQRTGITDAVVAARILNATLVIPKLDQKSFWKDSSNFSEIFDVDWFISFLSKDVKIIKELPKNGGKLVGTPYTMRVPRKCTPKCYQTRVVPALQKRHVVQLTKFDYRLANKLDTDLQKLRCRVNYHALQFTDPIVEMGRKLTRRMREKSKHFIALHLRFEPDMLAFSGCYYGGGEKERTELGAIRKRWKTLHTSNPDKERRHGKCPLTPEEVGLMLRALGFGNDVHIYVASGEVYGGEETLAPLKALFPNFHSKDTLASKEELSPFSTFSARMAALDFIVCDESDVFVTNNNGNMARMLAGRRRYFGHKRTIRPNSKKLYSLFLNRANMTWEAFASKVRTNQRGFVGEPNEVRPGRGEFHENPSTCICENPKTKATDSGHHSELKAGSNNAKDDKSQAVGESTDYHSADDELDFSELDYGEFEEMVLSNRTGLENDPLIKFEDLELEEILSD</sequence>
<evidence type="ECO:0000256" key="8">
    <source>
        <dbReference type="SAM" id="Phobius"/>
    </source>
</evidence>
<dbReference type="CDD" id="cd11299">
    <property type="entry name" value="O-FucT_plant"/>
    <property type="match status" value="1"/>
</dbReference>
<evidence type="ECO:0000256" key="1">
    <source>
        <dbReference type="ARBA" id="ARBA00007737"/>
    </source>
</evidence>